<evidence type="ECO:0000256" key="7">
    <source>
        <dbReference type="ARBA" id="ARBA00052441"/>
    </source>
</evidence>
<dbReference type="SUPFAM" id="SSF53254">
    <property type="entry name" value="Phosphoglycerate mutase-like"/>
    <property type="match status" value="2"/>
</dbReference>
<dbReference type="AlphaFoldDB" id="A0ABD1ZET3"/>
<evidence type="ECO:0000256" key="3">
    <source>
        <dbReference type="ARBA" id="ARBA00022640"/>
    </source>
</evidence>
<dbReference type="EC" id="3.1.3.63" evidence="8"/>
<reference evidence="11 12" key="1">
    <citation type="submission" date="2024-09" db="EMBL/GenBank/DDBJ databases">
        <title>Chromosome-scale assembly of Riccia fluitans.</title>
        <authorList>
            <person name="Paukszto L."/>
            <person name="Sawicki J."/>
            <person name="Karawczyk K."/>
            <person name="Piernik-Szablinska J."/>
            <person name="Szczecinska M."/>
            <person name="Mazdziarz M."/>
        </authorList>
    </citation>
    <scope>NUCLEOTIDE SEQUENCE [LARGE SCALE GENOMIC DNA]</scope>
    <source>
        <strain evidence="11">Rf_01</strain>
        <tissue evidence="11">Aerial parts of the thallus</tissue>
    </source>
</reference>
<dbReference type="FunFam" id="3.40.50.1240:FF:000018">
    <property type="entry name" value="Phosphoglycerate mutase"/>
    <property type="match status" value="1"/>
</dbReference>
<dbReference type="SMART" id="SM00855">
    <property type="entry name" value="PGAM"/>
    <property type="match status" value="1"/>
</dbReference>
<evidence type="ECO:0000256" key="8">
    <source>
        <dbReference type="ARBA" id="ARBA00066640"/>
    </source>
</evidence>
<dbReference type="PANTHER" id="PTHR48100">
    <property type="entry name" value="BROAD-SPECIFICITY PHOSPHATASE YOR283W-RELATED"/>
    <property type="match status" value="1"/>
</dbReference>
<dbReference type="InterPro" id="IPR029033">
    <property type="entry name" value="His_PPase_superfam"/>
</dbReference>
<protein>
    <recommendedName>
        <fullName evidence="8">2-carboxy-D-arabinitol-1-phosphatase</fullName>
        <ecNumber evidence="8">3.1.3.63</ecNumber>
    </recommendedName>
</protein>
<dbReference type="GO" id="GO:0009570">
    <property type="term" value="C:chloroplast stroma"/>
    <property type="evidence" value="ECO:0007669"/>
    <property type="project" value="UniProtKB-SubCell"/>
</dbReference>
<dbReference type="Gene3D" id="3.40.50.1240">
    <property type="entry name" value="Phosphoglycerate mutase-like"/>
    <property type="match status" value="2"/>
</dbReference>
<name>A0ABD1ZET3_9MARC</name>
<dbReference type="PROSITE" id="PS00175">
    <property type="entry name" value="PG_MUTASE"/>
    <property type="match status" value="1"/>
</dbReference>
<organism evidence="11 12">
    <name type="scientific">Riccia fluitans</name>
    <dbReference type="NCBI Taxonomy" id="41844"/>
    <lineage>
        <taxon>Eukaryota</taxon>
        <taxon>Viridiplantae</taxon>
        <taxon>Streptophyta</taxon>
        <taxon>Embryophyta</taxon>
        <taxon>Marchantiophyta</taxon>
        <taxon>Marchantiopsida</taxon>
        <taxon>Marchantiidae</taxon>
        <taxon>Marchantiales</taxon>
        <taxon>Ricciaceae</taxon>
        <taxon>Riccia</taxon>
    </lineage>
</organism>
<evidence type="ECO:0000313" key="12">
    <source>
        <dbReference type="Proteomes" id="UP001605036"/>
    </source>
</evidence>
<evidence type="ECO:0000256" key="4">
    <source>
        <dbReference type="ARBA" id="ARBA00022801"/>
    </source>
</evidence>
<evidence type="ECO:0000256" key="1">
    <source>
        <dbReference type="ARBA" id="ARBA00004470"/>
    </source>
</evidence>
<dbReference type="GO" id="GO:0047538">
    <property type="term" value="F:2-carboxy-D-arabinitol-1-phosphatase activity"/>
    <property type="evidence" value="ECO:0007669"/>
    <property type="project" value="UniProtKB-EC"/>
</dbReference>
<evidence type="ECO:0000256" key="10">
    <source>
        <dbReference type="PIRSR" id="PIRSR613078-2"/>
    </source>
</evidence>
<dbReference type="Proteomes" id="UP001605036">
    <property type="component" value="Unassembled WGS sequence"/>
</dbReference>
<feature type="binding site" evidence="10">
    <location>
        <position position="129"/>
    </location>
    <ligand>
        <name>substrate</name>
    </ligand>
</feature>
<comment type="similarity">
    <text evidence="6">Belongs to the phosphoglycerate mutase family.</text>
</comment>
<evidence type="ECO:0000313" key="11">
    <source>
        <dbReference type="EMBL" id="KAL2649872.1"/>
    </source>
</evidence>
<comment type="subcellular location">
    <subcellularLocation>
        <location evidence="1">Plastid</location>
        <location evidence="1">Chloroplast stroma</location>
    </subcellularLocation>
</comment>
<accession>A0ABD1ZET3</accession>
<feature type="binding site" evidence="10">
    <location>
        <position position="166"/>
    </location>
    <ligand>
        <name>substrate</name>
    </ligand>
</feature>
<keyword evidence="3" id="KW-0934">Plastid</keyword>
<keyword evidence="4" id="KW-0378">Hydrolase</keyword>
<keyword evidence="2" id="KW-0150">Chloroplast</keyword>
<comment type="caution">
    <text evidence="11">The sequence shown here is derived from an EMBL/GenBank/DDBJ whole genome shotgun (WGS) entry which is preliminary data.</text>
</comment>
<dbReference type="EMBL" id="JBHFFA010000001">
    <property type="protein sequence ID" value="KAL2649872.1"/>
    <property type="molecule type" value="Genomic_DNA"/>
</dbReference>
<comment type="catalytic activity">
    <reaction evidence="7">
        <text>2-carboxy-D-arabinitol 1-phosphate + H2O = 2-carboxy-D-arabinitol + phosphate</text>
        <dbReference type="Rhea" id="RHEA:17837"/>
        <dbReference type="ChEBI" id="CHEBI:15377"/>
        <dbReference type="ChEBI" id="CHEBI:43474"/>
        <dbReference type="ChEBI" id="CHEBI:58008"/>
        <dbReference type="ChEBI" id="CHEBI:58185"/>
        <dbReference type="EC" id="3.1.3.63"/>
    </reaction>
</comment>
<evidence type="ECO:0000256" key="6">
    <source>
        <dbReference type="ARBA" id="ARBA00038362"/>
    </source>
</evidence>
<keyword evidence="12" id="KW-1185">Reference proteome</keyword>
<sequence>MSKSLDTRCLWLGVSVPVDGFTSATKFSNIHHRPYHKGRSKFKTLVSQENSEVDSSNRGREKYPVPSIQSSKRVVLVRHGQSTWNEAGRIQGSSDFSRLTLKGQKQAEISRQILLSDSFDVCIHSPLSRAKHTAEIIWGAARDPSDLISIDDLREIDLYAFQGLFKEQGKDLFGDVYTKWKKDPVNFLIDGHYPVRELWERASGCWSRILAHEGSSILIVAHNAVNQALVATALGFGPVYFRHLLQSNCGVSVLDFSAGKVCLERLNQTPTSPISDGESSGRKSRGRIVLLCHKATGTSQREQVASSRSEPLSPLETLQWTMVSDHLVNNSPVHSIFCSPELQTSKITELISQRFECSTDLKVTSLEEMKHFDWGEWRGRSKDDMALSSNSASQTRWQDDLQSSNNGGAESFRTFWSRTAQGWETLLRGLDDAQSENAGNGCLVVVGNSVVNEAMLCHCLGLHQTYFGSFRFDNGSLSVIDFPDGVLGRGVVRCLNYTAHLDRWAIPITRR</sequence>
<dbReference type="InterPro" id="IPR013078">
    <property type="entry name" value="His_Pase_superF_clade-1"/>
</dbReference>
<dbReference type="CDD" id="cd07067">
    <property type="entry name" value="HP_PGM_like"/>
    <property type="match status" value="1"/>
</dbReference>
<dbReference type="PANTHER" id="PTHR48100:SF10">
    <property type="entry name" value="2-CARBOXY-D-ARABINITOL-1-PHOSPHATASE-RELATED"/>
    <property type="match status" value="1"/>
</dbReference>
<dbReference type="Pfam" id="PF00300">
    <property type="entry name" value="His_Phos_1"/>
    <property type="match status" value="2"/>
</dbReference>
<dbReference type="InterPro" id="IPR001345">
    <property type="entry name" value="PG/BPGM_mutase_AS"/>
</dbReference>
<evidence type="ECO:0000256" key="9">
    <source>
        <dbReference type="PIRSR" id="PIRSR613078-1"/>
    </source>
</evidence>
<evidence type="ECO:0000256" key="5">
    <source>
        <dbReference type="ARBA" id="ARBA00022946"/>
    </source>
</evidence>
<gene>
    <name evidence="11" type="ORF">R1flu_018000</name>
</gene>
<feature type="active site" description="Proton donor/acceptor" evidence="9">
    <location>
        <position position="155"/>
    </location>
</feature>
<feature type="active site" description="Tele-phosphohistidine intermediate" evidence="9">
    <location>
        <position position="79"/>
    </location>
</feature>
<proteinExistence type="inferred from homology"/>
<dbReference type="InterPro" id="IPR050275">
    <property type="entry name" value="PGM_Phosphatase"/>
</dbReference>
<feature type="binding site" evidence="10">
    <location>
        <begin position="78"/>
        <end position="85"/>
    </location>
    <ligand>
        <name>substrate</name>
    </ligand>
</feature>
<evidence type="ECO:0000256" key="2">
    <source>
        <dbReference type="ARBA" id="ARBA00022528"/>
    </source>
</evidence>
<keyword evidence="5" id="KW-0809">Transit peptide</keyword>